<keyword evidence="2" id="KW-1185">Reference proteome</keyword>
<dbReference type="Proteomes" id="UP001054945">
    <property type="component" value="Unassembled WGS sequence"/>
</dbReference>
<dbReference type="AlphaFoldDB" id="A0AAV4NL58"/>
<gene>
    <name evidence="1" type="ORF">CEXT_386751</name>
</gene>
<reference evidence="1 2" key="1">
    <citation type="submission" date="2021-06" db="EMBL/GenBank/DDBJ databases">
        <title>Caerostris extrusa draft genome.</title>
        <authorList>
            <person name="Kono N."/>
            <person name="Arakawa K."/>
        </authorList>
    </citation>
    <scope>NUCLEOTIDE SEQUENCE [LARGE SCALE GENOMIC DNA]</scope>
</reference>
<evidence type="ECO:0000313" key="2">
    <source>
        <dbReference type="Proteomes" id="UP001054945"/>
    </source>
</evidence>
<dbReference type="EMBL" id="BPLR01003513">
    <property type="protein sequence ID" value="GIX85423.1"/>
    <property type="molecule type" value="Genomic_DNA"/>
</dbReference>
<sequence length="104" mass="11629">LSACKKKCIKGDTNGGTDMPHKDHRHRFGAFRRLHFLPLCLCAAALLDNKCKMETLCRSAPEVMEGRIFTTRVSGKDKIPLVTLDAAEKMRGCYLKKAICFGDK</sequence>
<proteinExistence type="predicted"/>
<comment type="caution">
    <text evidence="1">The sequence shown here is derived from an EMBL/GenBank/DDBJ whole genome shotgun (WGS) entry which is preliminary data.</text>
</comment>
<accession>A0AAV4NL58</accession>
<evidence type="ECO:0000313" key="1">
    <source>
        <dbReference type="EMBL" id="GIX85423.1"/>
    </source>
</evidence>
<protein>
    <submittedName>
        <fullName evidence="1">Uncharacterized protein</fullName>
    </submittedName>
</protein>
<feature type="non-terminal residue" evidence="1">
    <location>
        <position position="1"/>
    </location>
</feature>
<organism evidence="1 2">
    <name type="scientific">Caerostris extrusa</name>
    <name type="common">Bark spider</name>
    <name type="synonym">Caerostris bankana</name>
    <dbReference type="NCBI Taxonomy" id="172846"/>
    <lineage>
        <taxon>Eukaryota</taxon>
        <taxon>Metazoa</taxon>
        <taxon>Ecdysozoa</taxon>
        <taxon>Arthropoda</taxon>
        <taxon>Chelicerata</taxon>
        <taxon>Arachnida</taxon>
        <taxon>Araneae</taxon>
        <taxon>Araneomorphae</taxon>
        <taxon>Entelegynae</taxon>
        <taxon>Araneoidea</taxon>
        <taxon>Araneidae</taxon>
        <taxon>Caerostris</taxon>
    </lineage>
</organism>
<name>A0AAV4NL58_CAEEX</name>